<name>A0A2S0MW62_9BURK</name>
<proteinExistence type="predicted"/>
<dbReference type="KEGG" id="simp:C6571_01385"/>
<accession>A0A2S0MW62</accession>
<feature type="chain" id="PRO_5015452998" description="DUF2946 domain-containing protein" evidence="1">
    <location>
        <begin position="36"/>
        <end position="118"/>
    </location>
</feature>
<evidence type="ECO:0000313" key="2">
    <source>
        <dbReference type="EMBL" id="AVO40118.1"/>
    </source>
</evidence>
<dbReference type="Proteomes" id="UP000239326">
    <property type="component" value="Chromosome"/>
</dbReference>
<evidence type="ECO:0008006" key="4">
    <source>
        <dbReference type="Google" id="ProtNLM"/>
    </source>
</evidence>
<dbReference type="EMBL" id="CP027669">
    <property type="protein sequence ID" value="AVO40118.1"/>
    <property type="molecule type" value="Genomic_DNA"/>
</dbReference>
<keyword evidence="1" id="KW-0732">Signal</keyword>
<reference evidence="2 3" key="1">
    <citation type="submission" date="2018-03" db="EMBL/GenBank/DDBJ databases">
        <title>Genome sequencing of Simplicispira sp.</title>
        <authorList>
            <person name="Kim S.-J."/>
            <person name="Heo J."/>
            <person name="Kwon S.-W."/>
        </authorList>
    </citation>
    <scope>NUCLEOTIDE SEQUENCE [LARGE SCALE GENOMIC DNA]</scope>
    <source>
        <strain evidence="2 3">SC1-8</strain>
    </source>
</reference>
<evidence type="ECO:0000313" key="3">
    <source>
        <dbReference type="Proteomes" id="UP000239326"/>
    </source>
</evidence>
<protein>
    <recommendedName>
        <fullName evidence="4">DUF2946 domain-containing protein</fullName>
    </recommendedName>
</protein>
<gene>
    <name evidence="2" type="ORF">C6571_01385</name>
</gene>
<keyword evidence="3" id="KW-1185">Reference proteome</keyword>
<evidence type="ECO:0000256" key="1">
    <source>
        <dbReference type="SAM" id="SignalP"/>
    </source>
</evidence>
<feature type="signal peptide" evidence="1">
    <location>
        <begin position="1"/>
        <end position="35"/>
    </location>
</feature>
<organism evidence="2 3">
    <name type="scientific">Simplicispira suum</name>
    <dbReference type="NCBI Taxonomy" id="2109915"/>
    <lineage>
        <taxon>Bacteria</taxon>
        <taxon>Pseudomonadati</taxon>
        <taxon>Pseudomonadota</taxon>
        <taxon>Betaproteobacteria</taxon>
        <taxon>Burkholderiales</taxon>
        <taxon>Comamonadaceae</taxon>
        <taxon>Simplicispira</taxon>
    </lineage>
</organism>
<sequence>MVRGMLHAGMRRLLRCLALSLLVLRMLLGADVALAAGQRCAPAAAEAAATHCADGDAVTLACAACADCLLCHAVALPLPGAAGSAGLGAPLPAAQADWAFASAALAPALKPPIARRVA</sequence>
<dbReference type="AlphaFoldDB" id="A0A2S0MW62"/>